<dbReference type="Proteomes" id="UP001187192">
    <property type="component" value="Unassembled WGS sequence"/>
</dbReference>
<gene>
    <name evidence="2" type="ORF">TIFTF001_008443</name>
</gene>
<dbReference type="Gramene" id="FCD_00005298-RA">
    <property type="protein sequence ID" value="FCD_00005298-RA:cds"/>
    <property type="gene ID" value="FCD_00005298"/>
</dbReference>
<dbReference type="AlphaFoldDB" id="A0AA87ZT28"/>
<comment type="caution">
    <text evidence="2">The sequence shown here is derived from an EMBL/GenBank/DDBJ whole genome shotgun (WGS) entry which is preliminary data.</text>
</comment>
<dbReference type="InterPro" id="IPR003676">
    <property type="entry name" value="SAUR_fam"/>
</dbReference>
<evidence type="ECO:0000313" key="3">
    <source>
        <dbReference type="Proteomes" id="UP001187192"/>
    </source>
</evidence>
<reference evidence="2" key="1">
    <citation type="submission" date="2023-07" db="EMBL/GenBank/DDBJ databases">
        <title>draft genome sequence of fig (Ficus carica).</title>
        <authorList>
            <person name="Takahashi T."/>
            <person name="Nishimura K."/>
        </authorList>
    </citation>
    <scope>NUCLEOTIDE SEQUENCE</scope>
</reference>
<protein>
    <submittedName>
        <fullName evidence="2">Uncharacterized protein</fullName>
    </submittedName>
</protein>
<comment type="similarity">
    <text evidence="1">Belongs to the ARG7 family.</text>
</comment>
<dbReference type="Pfam" id="PF02519">
    <property type="entry name" value="Auxin_inducible"/>
    <property type="match status" value="1"/>
</dbReference>
<sequence>MCTEKYHGQERATGLLMLHFFFRKLQRGLSFLAAARGISDHDDQESDVPMSSTVPDDVKEGHFAVFAAKSGERKRFVAKLECLNSPAFLRLLEQAEEEFGLSKPELLSFLVGRRSYKRS</sequence>
<name>A0AA87ZT28_FICCA</name>
<accession>A0AA87ZT28</accession>
<keyword evidence="3" id="KW-1185">Reference proteome</keyword>
<evidence type="ECO:0000256" key="1">
    <source>
        <dbReference type="ARBA" id="ARBA00006974"/>
    </source>
</evidence>
<dbReference type="GO" id="GO:0009733">
    <property type="term" value="P:response to auxin"/>
    <property type="evidence" value="ECO:0007669"/>
    <property type="project" value="InterPro"/>
</dbReference>
<evidence type="ECO:0000313" key="2">
    <source>
        <dbReference type="EMBL" id="GMN39214.1"/>
    </source>
</evidence>
<dbReference type="PANTHER" id="PTHR31374">
    <property type="entry name" value="AUXIN-INDUCED PROTEIN-LIKE-RELATED"/>
    <property type="match status" value="1"/>
</dbReference>
<dbReference type="PANTHER" id="PTHR31374:SF16">
    <property type="entry name" value="AUXIN-RESPONSIVE FAMILY PROTEIN"/>
    <property type="match status" value="1"/>
</dbReference>
<organism evidence="2 3">
    <name type="scientific">Ficus carica</name>
    <name type="common">Common fig</name>
    <dbReference type="NCBI Taxonomy" id="3494"/>
    <lineage>
        <taxon>Eukaryota</taxon>
        <taxon>Viridiplantae</taxon>
        <taxon>Streptophyta</taxon>
        <taxon>Embryophyta</taxon>
        <taxon>Tracheophyta</taxon>
        <taxon>Spermatophyta</taxon>
        <taxon>Magnoliopsida</taxon>
        <taxon>eudicotyledons</taxon>
        <taxon>Gunneridae</taxon>
        <taxon>Pentapetalae</taxon>
        <taxon>rosids</taxon>
        <taxon>fabids</taxon>
        <taxon>Rosales</taxon>
        <taxon>Moraceae</taxon>
        <taxon>Ficeae</taxon>
        <taxon>Ficus</taxon>
    </lineage>
</organism>
<dbReference type="EMBL" id="BTGU01000009">
    <property type="protein sequence ID" value="GMN39214.1"/>
    <property type="molecule type" value="Genomic_DNA"/>
</dbReference>
<proteinExistence type="inferred from homology"/>